<evidence type="ECO:0000256" key="3">
    <source>
        <dbReference type="ARBA" id="ARBA00023163"/>
    </source>
</evidence>
<name>A0A9W6KAU6_9ACTN</name>
<dbReference type="Proteomes" id="UP001143480">
    <property type="component" value="Unassembled WGS sequence"/>
</dbReference>
<feature type="domain" description="HTH luxR-type" evidence="5">
    <location>
        <begin position="85"/>
        <end position="149"/>
    </location>
</feature>
<reference evidence="6" key="1">
    <citation type="journal article" date="2014" name="Int. J. Syst. Evol. Microbiol.">
        <title>Complete genome sequence of Corynebacterium casei LMG S-19264T (=DSM 44701T), isolated from a smear-ripened cheese.</title>
        <authorList>
            <consortium name="US DOE Joint Genome Institute (JGI-PGF)"/>
            <person name="Walter F."/>
            <person name="Albersmeier A."/>
            <person name="Kalinowski J."/>
            <person name="Ruckert C."/>
        </authorList>
    </citation>
    <scope>NUCLEOTIDE SEQUENCE</scope>
    <source>
        <strain evidence="6">VKM Ac-1321</strain>
    </source>
</reference>
<evidence type="ECO:0000313" key="7">
    <source>
        <dbReference type="Proteomes" id="UP001143480"/>
    </source>
</evidence>
<dbReference type="InterPro" id="IPR000792">
    <property type="entry name" value="Tscrpt_reg_LuxR_C"/>
</dbReference>
<dbReference type="PANTHER" id="PTHR44688">
    <property type="entry name" value="DNA-BINDING TRANSCRIPTIONAL ACTIVATOR DEVR_DOSR"/>
    <property type="match status" value="1"/>
</dbReference>
<comment type="caution">
    <text evidence="6">The sequence shown here is derived from an EMBL/GenBank/DDBJ whole genome shotgun (WGS) entry which is preliminary data.</text>
</comment>
<evidence type="ECO:0000256" key="1">
    <source>
        <dbReference type="ARBA" id="ARBA00023015"/>
    </source>
</evidence>
<dbReference type="EMBL" id="BSFP01000002">
    <property type="protein sequence ID" value="GLK98710.1"/>
    <property type="molecule type" value="Genomic_DNA"/>
</dbReference>
<reference evidence="6" key="2">
    <citation type="submission" date="2023-01" db="EMBL/GenBank/DDBJ databases">
        <authorList>
            <person name="Sun Q."/>
            <person name="Evtushenko L."/>
        </authorList>
    </citation>
    <scope>NUCLEOTIDE SEQUENCE</scope>
    <source>
        <strain evidence="6">VKM Ac-1321</strain>
    </source>
</reference>
<evidence type="ECO:0000259" key="5">
    <source>
        <dbReference type="PROSITE" id="PS50043"/>
    </source>
</evidence>
<keyword evidence="1" id="KW-0805">Transcription regulation</keyword>
<sequence>MSEPDGAEPRSVSISGEYPLVASESRRRDDEVSQMVAMSDERRMTGGAALEAILEGLRSSGLNPVVVADLSADGEIVVVAVTLGQRRGWALLSERERAVAELARKGLINRQIATRLGITTHTVNYHLRRIYQKLGIGSRVELAAFTGPE</sequence>
<feature type="region of interest" description="Disordered" evidence="4">
    <location>
        <begin position="1"/>
        <end position="32"/>
    </location>
</feature>
<evidence type="ECO:0000256" key="4">
    <source>
        <dbReference type="SAM" id="MobiDB-lite"/>
    </source>
</evidence>
<evidence type="ECO:0000256" key="2">
    <source>
        <dbReference type="ARBA" id="ARBA00023125"/>
    </source>
</evidence>
<dbReference type="InterPro" id="IPR016032">
    <property type="entry name" value="Sig_transdc_resp-reg_C-effctor"/>
</dbReference>
<dbReference type="RefSeq" id="WP_271188782.1">
    <property type="nucleotide sequence ID" value="NZ_BAAAXA010000001.1"/>
</dbReference>
<dbReference type="GO" id="GO:0003677">
    <property type="term" value="F:DNA binding"/>
    <property type="evidence" value="ECO:0007669"/>
    <property type="project" value="UniProtKB-KW"/>
</dbReference>
<dbReference type="PROSITE" id="PS50043">
    <property type="entry name" value="HTH_LUXR_2"/>
    <property type="match status" value="1"/>
</dbReference>
<dbReference type="GO" id="GO:0006355">
    <property type="term" value="P:regulation of DNA-templated transcription"/>
    <property type="evidence" value="ECO:0007669"/>
    <property type="project" value="InterPro"/>
</dbReference>
<keyword evidence="2" id="KW-0238">DNA-binding</keyword>
<dbReference type="PANTHER" id="PTHR44688:SF16">
    <property type="entry name" value="DNA-BINDING TRANSCRIPTIONAL ACTIVATOR DEVR_DOSR"/>
    <property type="match status" value="1"/>
</dbReference>
<protein>
    <recommendedName>
        <fullName evidence="5">HTH luxR-type domain-containing protein</fullName>
    </recommendedName>
</protein>
<accession>A0A9W6KAU6</accession>
<dbReference type="AlphaFoldDB" id="A0A9W6KAU6"/>
<keyword evidence="3" id="KW-0804">Transcription</keyword>
<dbReference type="PROSITE" id="PS00622">
    <property type="entry name" value="HTH_LUXR_1"/>
    <property type="match status" value="1"/>
</dbReference>
<dbReference type="CDD" id="cd06170">
    <property type="entry name" value="LuxR_C_like"/>
    <property type="match status" value="1"/>
</dbReference>
<dbReference type="Pfam" id="PF00196">
    <property type="entry name" value="GerE"/>
    <property type="match status" value="1"/>
</dbReference>
<dbReference type="PRINTS" id="PR00038">
    <property type="entry name" value="HTHLUXR"/>
</dbReference>
<evidence type="ECO:0000313" key="6">
    <source>
        <dbReference type="EMBL" id="GLK98710.1"/>
    </source>
</evidence>
<dbReference type="SUPFAM" id="SSF46894">
    <property type="entry name" value="C-terminal effector domain of the bipartite response regulators"/>
    <property type="match status" value="1"/>
</dbReference>
<proteinExistence type="predicted"/>
<keyword evidence="7" id="KW-1185">Reference proteome</keyword>
<dbReference type="SMART" id="SM00421">
    <property type="entry name" value="HTH_LUXR"/>
    <property type="match status" value="1"/>
</dbReference>
<gene>
    <name evidence="6" type="ORF">GCM10017581_004510</name>
</gene>
<dbReference type="Gene3D" id="1.10.10.10">
    <property type="entry name" value="Winged helix-like DNA-binding domain superfamily/Winged helix DNA-binding domain"/>
    <property type="match status" value="1"/>
</dbReference>
<organism evidence="6 7">
    <name type="scientific">Dactylosporangium matsuzakiense</name>
    <dbReference type="NCBI Taxonomy" id="53360"/>
    <lineage>
        <taxon>Bacteria</taxon>
        <taxon>Bacillati</taxon>
        <taxon>Actinomycetota</taxon>
        <taxon>Actinomycetes</taxon>
        <taxon>Micromonosporales</taxon>
        <taxon>Micromonosporaceae</taxon>
        <taxon>Dactylosporangium</taxon>
    </lineage>
</organism>
<dbReference type="InterPro" id="IPR036388">
    <property type="entry name" value="WH-like_DNA-bd_sf"/>
</dbReference>